<evidence type="ECO:0000256" key="5">
    <source>
        <dbReference type="ARBA" id="ARBA00022777"/>
    </source>
</evidence>
<feature type="binding site" evidence="9">
    <location>
        <position position="268"/>
    </location>
    <ligand>
        <name>Mg(2+)</name>
        <dbReference type="ChEBI" id="CHEBI:18420"/>
    </ligand>
</feature>
<dbReference type="InterPro" id="IPR011009">
    <property type="entry name" value="Kinase-like_dom_sf"/>
</dbReference>
<evidence type="ECO:0000313" key="13">
    <source>
        <dbReference type="Proteomes" id="UP000006813"/>
    </source>
</evidence>
<dbReference type="SMART" id="SM00219">
    <property type="entry name" value="TyrKc"/>
    <property type="match status" value="1"/>
</dbReference>
<evidence type="ECO:0000256" key="9">
    <source>
        <dbReference type="PIRSR" id="PIRSR000615-3"/>
    </source>
</evidence>
<dbReference type="GO" id="GO:0005524">
    <property type="term" value="F:ATP binding"/>
    <property type="evidence" value="ECO:0007669"/>
    <property type="project" value="UniProtKB-KW"/>
</dbReference>
<evidence type="ECO:0000256" key="4">
    <source>
        <dbReference type="ARBA" id="ARBA00022741"/>
    </source>
</evidence>
<dbReference type="PROSITE" id="PS00109">
    <property type="entry name" value="PROTEIN_KINASE_TYR"/>
    <property type="match status" value="1"/>
</dbReference>
<sequence>MTARPGVVFLDGYLAQAKKPPAQDKWERPRSEFVLWRKLGEGCFGEVWEGLWLGSVPLVVNVIKPGEAVLPQVPQPGLGQCPLPSDPGDARGRGSGGLGSPGAEASPAADMKLAEFTKEIAALKSLRHERLMWLHVVCSTGEPVYIITEVLCKGSLQAYLGTARLSPGGQQPSSGPGGVSGPVDVTCGLHCSYSPLPGLQPTRAGIWGVGTGPGLCYSQPGSRAGGESRPRGPALSLPLLLSFTCQVAEAMSYLEEWHIVHRDLAARNVLVGNDLTFGLARLLKDDIYSPSSSSKIPVKWTAPEAANYHIFSHKSDVWSFGILLYEVFTYGQCPFEVEVYLLLLECWKGSPEERPAFAMLREKLGTVHRHLHLGLT</sequence>
<keyword evidence="9" id="KW-0460">Magnesium</keyword>
<keyword evidence="4 8" id="KW-0547">Nucleotide-binding</keyword>
<evidence type="ECO:0000256" key="3">
    <source>
        <dbReference type="ARBA" id="ARBA00022679"/>
    </source>
</evidence>
<dbReference type="SUPFAM" id="SSF56112">
    <property type="entry name" value="Protein kinase-like (PK-like)"/>
    <property type="match status" value="1"/>
</dbReference>
<dbReference type="PANTHER" id="PTHR24418">
    <property type="entry name" value="TYROSINE-PROTEIN KINASE"/>
    <property type="match status" value="1"/>
</dbReference>
<feature type="binding site" evidence="8">
    <location>
        <position position="267"/>
    </location>
    <ligand>
        <name>ATP</name>
        <dbReference type="ChEBI" id="CHEBI:30616"/>
    </ligand>
</feature>
<evidence type="ECO:0000256" key="2">
    <source>
        <dbReference type="ARBA" id="ARBA00022490"/>
    </source>
</evidence>
<dbReference type="Gene3D" id="3.30.200.20">
    <property type="entry name" value="Phosphorylase Kinase, domain 1"/>
    <property type="match status" value="2"/>
</dbReference>
<evidence type="ECO:0000256" key="1">
    <source>
        <dbReference type="ARBA" id="ARBA00004496"/>
    </source>
</evidence>
<feature type="domain" description="Protein kinase" evidence="11">
    <location>
        <begin position="33"/>
        <end position="376"/>
    </location>
</feature>
<accession>G5C8D0</accession>
<dbReference type="STRING" id="10181.G5C8D0"/>
<dbReference type="Proteomes" id="UP000006813">
    <property type="component" value="Unassembled WGS sequence"/>
</dbReference>
<evidence type="ECO:0000256" key="7">
    <source>
        <dbReference type="PIRSR" id="PIRSR000615-1"/>
    </source>
</evidence>
<dbReference type="InterPro" id="IPR000719">
    <property type="entry name" value="Prot_kinase_dom"/>
</dbReference>
<feature type="active site" description="Proton acceptor" evidence="7">
    <location>
        <position position="263"/>
    </location>
</feature>
<keyword evidence="5 12" id="KW-0418">Kinase</keyword>
<gene>
    <name evidence="12" type="ORF">GW7_09730</name>
</gene>
<dbReference type="PROSITE" id="PS50011">
    <property type="entry name" value="PROTEIN_KINASE_DOM"/>
    <property type="match status" value="1"/>
</dbReference>
<dbReference type="InterPro" id="IPR008266">
    <property type="entry name" value="Tyr_kinase_AS"/>
</dbReference>
<evidence type="ECO:0000313" key="12">
    <source>
        <dbReference type="EMBL" id="EHB17791.1"/>
    </source>
</evidence>
<dbReference type="InterPro" id="IPR020635">
    <property type="entry name" value="Tyr_kinase_cat_dom"/>
</dbReference>
<reference evidence="12 13" key="1">
    <citation type="journal article" date="2011" name="Nature">
        <title>Genome sequencing reveals insights into physiology and longevity of the naked mole rat.</title>
        <authorList>
            <person name="Kim E.B."/>
            <person name="Fang X."/>
            <person name="Fushan A.A."/>
            <person name="Huang Z."/>
            <person name="Lobanov A.V."/>
            <person name="Han L."/>
            <person name="Marino S.M."/>
            <person name="Sun X."/>
            <person name="Turanov A.A."/>
            <person name="Yang P."/>
            <person name="Yim S.H."/>
            <person name="Zhao X."/>
            <person name="Kasaikina M.V."/>
            <person name="Stoletzki N."/>
            <person name="Peng C."/>
            <person name="Polak P."/>
            <person name="Xiong Z."/>
            <person name="Kiezun A."/>
            <person name="Zhu Y."/>
            <person name="Chen Y."/>
            <person name="Kryukov G.V."/>
            <person name="Zhang Q."/>
            <person name="Peshkin L."/>
            <person name="Yang L."/>
            <person name="Bronson R.T."/>
            <person name="Buffenstein R."/>
            <person name="Wang B."/>
            <person name="Han C."/>
            <person name="Li Q."/>
            <person name="Chen L."/>
            <person name="Zhao W."/>
            <person name="Sunyaev S.R."/>
            <person name="Park T.J."/>
            <person name="Zhang G."/>
            <person name="Wang J."/>
            <person name="Gladyshev V.N."/>
        </authorList>
    </citation>
    <scope>NUCLEOTIDE SEQUENCE [LARGE SCALE GENOMIC DNA]</scope>
</reference>
<protein>
    <submittedName>
        <fullName evidence="12">Tyrosine-protein kinase Srms</fullName>
    </submittedName>
</protein>
<dbReference type="GO" id="GO:0046872">
    <property type="term" value="F:metal ion binding"/>
    <property type="evidence" value="ECO:0007669"/>
    <property type="project" value="UniProtKB-KW"/>
</dbReference>
<dbReference type="EMBL" id="JH173809">
    <property type="protein sequence ID" value="EHB17791.1"/>
    <property type="molecule type" value="Genomic_DNA"/>
</dbReference>
<keyword evidence="2" id="KW-0963">Cytoplasm</keyword>
<dbReference type="InParanoid" id="G5C8D0"/>
<dbReference type="PIRSF" id="PIRSF000615">
    <property type="entry name" value="TyrPK_CSF1-R"/>
    <property type="match status" value="1"/>
</dbReference>
<dbReference type="AlphaFoldDB" id="G5C8D0"/>
<keyword evidence="3" id="KW-0808">Transferase</keyword>
<comment type="subcellular location">
    <subcellularLocation>
        <location evidence="1">Cytoplasm</location>
    </subcellularLocation>
</comment>
<keyword evidence="6 8" id="KW-0067">ATP-binding</keyword>
<name>G5C8D0_HETGA</name>
<evidence type="ECO:0000256" key="8">
    <source>
        <dbReference type="PIRSR" id="PIRSR000615-2"/>
    </source>
</evidence>
<dbReference type="InterPro" id="IPR001245">
    <property type="entry name" value="Ser-Thr/Tyr_kinase_cat_dom"/>
</dbReference>
<feature type="region of interest" description="Disordered" evidence="10">
    <location>
        <begin position="74"/>
        <end position="106"/>
    </location>
</feature>
<evidence type="ECO:0000259" key="11">
    <source>
        <dbReference type="PROSITE" id="PS50011"/>
    </source>
</evidence>
<evidence type="ECO:0000256" key="6">
    <source>
        <dbReference type="ARBA" id="ARBA00022840"/>
    </source>
</evidence>
<proteinExistence type="predicted"/>
<dbReference type="GO" id="GO:0005737">
    <property type="term" value="C:cytoplasm"/>
    <property type="evidence" value="ECO:0007669"/>
    <property type="project" value="UniProtKB-SubCell"/>
</dbReference>
<evidence type="ECO:0000256" key="10">
    <source>
        <dbReference type="SAM" id="MobiDB-lite"/>
    </source>
</evidence>
<organism evidence="12 13">
    <name type="scientific">Heterocephalus glaber</name>
    <name type="common">Naked mole rat</name>
    <dbReference type="NCBI Taxonomy" id="10181"/>
    <lineage>
        <taxon>Eukaryota</taxon>
        <taxon>Metazoa</taxon>
        <taxon>Chordata</taxon>
        <taxon>Craniata</taxon>
        <taxon>Vertebrata</taxon>
        <taxon>Euteleostomi</taxon>
        <taxon>Mammalia</taxon>
        <taxon>Eutheria</taxon>
        <taxon>Euarchontoglires</taxon>
        <taxon>Glires</taxon>
        <taxon>Rodentia</taxon>
        <taxon>Hystricomorpha</taxon>
        <taxon>Bathyergidae</taxon>
        <taxon>Heterocephalus</taxon>
    </lineage>
</organism>
<keyword evidence="9" id="KW-0479">Metal-binding</keyword>
<dbReference type="InterPro" id="IPR050198">
    <property type="entry name" value="Non-receptor_tyrosine_kinases"/>
</dbReference>
<dbReference type="Gene3D" id="1.10.510.10">
    <property type="entry name" value="Transferase(Phosphotransferase) domain 1"/>
    <property type="match status" value="1"/>
</dbReference>
<dbReference type="Pfam" id="PF07714">
    <property type="entry name" value="PK_Tyr_Ser-Thr"/>
    <property type="match status" value="1"/>
</dbReference>
<dbReference type="GO" id="GO:0004713">
    <property type="term" value="F:protein tyrosine kinase activity"/>
    <property type="evidence" value="ECO:0007669"/>
    <property type="project" value="InterPro"/>
</dbReference>